<dbReference type="RefSeq" id="WP_135089465.1">
    <property type="nucleotide sequence ID" value="NZ_SPDV01000043.1"/>
</dbReference>
<sequence>MASRAEEEVDRNFDYFQRHLADFLPAHEGRYVLLHRCRAVDFFDTLRDAEAAGVARYAPDAFSIQEVTASVMDLGFYSHAHGQR</sequence>
<keyword evidence="2" id="KW-1185">Reference proteome</keyword>
<dbReference type="AlphaFoldDB" id="A0A4Y8ZNY6"/>
<dbReference type="Proteomes" id="UP000298213">
    <property type="component" value="Unassembled WGS sequence"/>
</dbReference>
<dbReference type="EMBL" id="SPDV01000043">
    <property type="protein sequence ID" value="TFI56982.1"/>
    <property type="molecule type" value="Genomic_DNA"/>
</dbReference>
<evidence type="ECO:0000313" key="1">
    <source>
        <dbReference type="EMBL" id="TFI56982.1"/>
    </source>
</evidence>
<reference evidence="1 2" key="1">
    <citation type="submission" date="2019-03" db="EMBL/GenBank/DDBJ databases">
        <title>Genome sequence of Sphingomonas sp. 17J27-24.</title>
        <authorList>
            <person name="Kim M."/>
            <person name="Maeng S."/>
            <person name="Sathiyaraj S."/>
        </authorList>
    </citation>
    <scope>NUCLEOTIDE SEQUENCE [LARGE SCALE GENOMIC DNA]</scope>
    <source>
        <strain evidence="1 2">17J27-24</strain>
    </source>
</reference>
<accession>A0A4Y8ZNY6</accession>
<proteinExistence type="predicted"/>
<dbReference type="OrthoDB" id="7450573at2"/>
<organism evidence="1 2">
    <name type="scientific">Sphingomonas parva</name>
    <dbReference type="NCBI Taxonomy" id="2555898"/>
    <lineage>
        <taxon>Bacteria</taxon>
        <taxon>Pseudomonadati</taxon>
        <taxon>Pseudomonadota</taxon>
        <taxon>Alphaproteobacteria</taxon>
        <taxon>Sphingomonadales</taxon>
        <taxon>Sphingomonadaceae</taxon>
        <taxon>Sphingomonas</taxon>
    </lineage>
</organism>
<protein>
    <submittedName>
        <fullName evidence="1">Uncharacterized protein</fullName>
    </submittedName>
</protein>
<evidence type="ECO:0000313" key="2">
    <source>
        <dbReference type="Proteomes" id="UP000298213"/>
    </source>
</evidence>
<name>A0A4Y8ZNY6_9SPHN</name>
<gene>
    <name evidence="1" type="ORF">E2493_17465</name>
</gene>
<comment type="caution">
    <text evidence="1">The sequence shown here is derived from an EMBL/GenBank/DDBJ whole genome shotgun (WGS) entry which is preliminary data.</text>
</comment>